<keyword evidence="7 12" id="KW-0406">Ion transport</keyword>
<organism evidence="13 14">
    <name type="scientific">Owenia fusiformis</name>
    <name type="common">Polychaete worm</name>
    <dbReference type="NCBI Taxonomy" id="6347"/>
    <lineage>
        <taxon>Eukaryota</taxon>
        <taxon>Metazoa</taxon>
        <taxon>Spiralia</taxon>
        <taxon>Lophotrochozoa</taxon>
        <taxon>Annelida</taxon>
        <taxon>Polychaeta</taxon>
        <taxon>Sedentaria</taxon>
        <taxon>Canalipalpata</taxon>
        <taxon>Sabellida</taxon>
        <taxon>Oweniida</taxon>
        <taxon>Oweniidae</taxon>
        <taxon>Owenia</taxon>
    </lineage>
</organism>
<dbReference type="EMBL" id="CAIIXF020000008">
    <property type="protein sequence ID" value="CAH1791542.1"/>
    <property type="molecule type" value="Genomic_DNA"/>
</dbReference>
<proteinExistence type="inferred from homology"/>
<dbReference type="GO" id="GO:0015280">
    <property type="term" value="F:ligand-gated sodium channel activity"/>
    <property type="evidence" value="ECO:0007669"/>
    <property type="project" value="TreeGrafter"/>
</dbReference>
<evidence type="ECO:0000256" key="5">
    <source>
        <dbReference type="ARBA" id="ARBA00022989"/>
    </source>
</evidence>
<dbReference type="Proteomes" id="UP000749559">
    <property type="component" value="Unassembled WGS sequence"/>
</dbReference>
<keyword evidence="10 12" id="KW-0739">Sodium transport</keyword>
<evidence type="ECO:0000256" key="12">
    <source>
        <dbReference type="RuleBase" id="RU000679"/>
    </source>
</evidence>
<keyword evidence="6" id="KW-0915">Sodium</keyword>
<dbReference type="FunFam" id="1.10.287.770:FF:000001">
    <property type="entry name" value="Acid-sensing ion channel subunit 1"/>
    <property type="match status" value="1"/>
</dbReference>
<evidence type="ECO:0000313" key="13">
    <source>
        <dbReference type="EMBL" id="CAH1791542.1"/>
    </source>
</evidence>
<dbReference type="PANTHER" id="PTHR11690:SF222">
    <property type="entry name" value="AMILORIDE-SENSITIVE SODIUM CHANNEL SUBUNIT GAMMA"/>
    <property type="match status" value="1"/>
</dbReference>
<keyword evidence="5" id="KW-1133">Transmembrane helix</keyword>
<dbReference type="InterPro" id="IPR001873">
    <property type="entry name" value="ENaC"/>
</dbReference>
<accession>A0A8J1U303</accession>
<keyword evidence="11 12" id="KW-0407">Ion channel</keyword>
<dbReference type="Pfam" id="PF00858">
    <property type="entry name" value="ASC"/>
    <property type="match status" value="1"/>
</dbReference>
<evidence type="ECO:0000256" key="4">
    <source>
        <dbReference type="ARBA" id="ARBA00022692"/>
    </source>
</evidence>
<evidence type="ECO:0000256" key="11">
    <source>
        <dbReference type="ARBA" id="ARBA00023303"/>
    </source>
</evidence>
<protein>
    <submittedName>
        <fullName evidence="13">Uncharacterized protein</fullName>
    </submittedName>
</protein>
<dbReference type="OrthoDB" id="8065060at2759"/>
<evidence type="ECO:0000256" key="7">
    <source>
        <dbReference type="ARBA" id="ARBA00023065"/>
    </source>
</evidence>
<evidence type="ECO:0000256" key="8">
    <source>
        <dbReference type="ARBA" id="ARBA00023136"/>
    </source>
</evidence>
<evidence type="ECO:0000256" key="6">
    <source>
        <dbReference type="ARBA" id="ARBA00023053"/>
    </source>
</evidence>
<gene>
    <name evidence="13" type="ORF">OFUS_LOCUS16616</name>
</gene>
<keyword evidence="4 12" id="KW-0812">Transmembrane</keyword>
<keyword evidence="14" id="KW-1185">Reference proteome</keyword>
<dbReference type="PANTHER" id="PTHR11690">
    <property type="entry name" value="AMILORIDE-SENSITIVE SODIUM CHANNEL-RELATED"/>
    <property type="match status" value="1"/>
</dbReference>
<name>A0A8J1U303_OWEFU</name>
<evidence type="ECO:0000256" key="2">
    <source>
        <dbReference type="ARBA" id="ARBA00022448"/>
    </source>
</evidence>
<comment type="subcellular location">
    <subcellularLocation>
        <location evidence="1">Membrane</location>
        <topology evidence="1">Multi-pass membrane protein</topology>
    </subcellularLocation>
</comment>
<reference evidence="13" key="1">
    <citation type="submission" date="2022-03" db="EMBL/GenBank/DDBJ databases">
        <authorList>
            <person name="Martin C."/>
        </authorList>
    </citation>
    <scope>NUCLEOTIDE SEQUENCE</scope>
</reference>
<comment type="caution">
    <text evidence="13">The sequence shown here is derived from an EMBL/GenBank/DDBJ whole genome shotgun (WGS) entry which is preliminary data.</text>
</comment>
<dbReference type="AlphaFoldDB" id="A0A8J1U303"/>
<keyword evidence="8" id="KW-0472">Membrane</keyword>
<dbReference type="Gene3D" id="2.60.470.10">
    <property type="entry name" value="Acid-sensing ion channels like domains"/>
    <property type="match status" value="1"/>
</dbReference>
<keyword evidence="2 12" id="KW-0813">Transport</keyword>
<keyword evidence="9" id="KW-0325">Glycoprotein</keyword>
<evidence type="ECO:0000313" key="14">
    <source>
        <dbReference type="Proteomes" id="UP000749559"/>
    </source>
</evidence>
<evidence type="ECO:0000256" key="1">
    <source>
        <dbReference type="ARBA" id="ARBA00004141"/>
    </source>
</evidence>
<evidence type="ECO:0000256" key="9">
    <source>
        <dbReference type="ARBA" id="ARBA00023180"/>
    </source>
</evidence>
<keyword evidence="3 12" id="KW-0894">Sodium channel</keyword>
<evidence type="ECO:0000256" key="10">
    <source>
        <dbReference type="ARBA" id="ARBA00023201"/>
    </source>
</evidence>
<sequence>MEVMTETKEKQTDPVIEHSFSTRLKEFGEDVEFHGVRHLFRDNSIVTKVTWILLFLCGCSWLTYQIHDRIIYYYQFPHITKIDKLYVPSLDFPTITICNINTFRRHKLNEYDLLHYGTSLNILDENWTLLHPEHYDKAFDDWVYSINWTDVEIHDRSINHSMEEMYERAGHQIEDMLIYCKWKQQECSVANFTLINTHYGRCYQFNSGKDGVKHQSFKGGKANGLKLYLNVEELEYLNYMEASDLGFKILAHDQDEPPLIQELGFGVTTGNHYFIALETERVTSLPDPYGNCEEDHKLDHYDHYSIPACRIECETLIVEEKCSCRLVEMHGDHGIRVCTAEEYHDCALPTLESITESDTCVCQNPCELTQFQHSISSVKLRESAVEMIHGHTSSNINLTEFKSVEFIEKNLLVVNLFFDSLNYQYIEQTVAYPGVSLLSDVGGQMGLCIGASILTVLHLVQFAIGEIIKKFQKRENKEVNTNVIHVASANPVDDKL</sequence>
<evidence type="ECO:0000256" key="3">
    <source>
        <dbReference type="ARBA" id="ARBA00022461"/>
    </source>
</evidence>
<dbReference type="PRINTS" id="PR01078">
    <property type="entry name" value="AMINACHANNEL"/>
</dbReference>
<dbReference type="Gene3D" id="1.10.287.770">
    <property type="entry name" value="YojJ-like"/>
    <property type="match status" value="1"/>
</dbReference>
<dbReference type="GO" id="GO:0005886">
    <property type="term" value="C:plasma membrane"/>
    <property type="evidence" value="ECO:0007669"/>
    <property type="project" value="TreeGrafter"/>
</dbReference>
<comment type="similarity">
    <text evidence="12">Belongs to the amiloride-sensitive sodium channel (TC 1.A.6) family.</text>
</comment>